<dbReference type="VEuPathDB" id="PlasmoDB:PVVCY_1303760"/>
<evidence type="ECO:0000313" key="3">
    <source>
        <dbReference type="Proteomes" id="UP000515697"/>
    </source>
</evidence>
<feature type="compositionally biased region" description="Basic and acidic residues" evidence="1">
    <location>
        <begin position="1151"/>
        <end position="1191"/>
    </location>
</feature>
<proteinExistence type="predicted"/>
<evidence type="ECO:0008006" key="4">
    <source>
        <dbReference type="Google" id="ProtNLM"/>
    </source>
</evidence>
<protein>
    <recommendedName>
        <fullName evidence="4">Calpain catalytic domain-containing protein</fullName>
    </recommendedName>
</protein>
<feature type="region of interest" description="Disordered" evidence="1">
    <location>
        <begin position="1151"/>
        <end position="1198"/>
    </location>
</feature>
<dbReference type="VEuPathDB" id="PlasmoDB:PVBDA_1303980"/>
<accession>A0A6V7TF79</accession>
<dbReference type="SUPFAM" id="SSF54001">
    <property type="entry name" value="Cysteine proteinases"/>
    <property type="match status" value="1"/>
</dbReference>
<dbReference type="VEuPathDB" id="PlasmoDB:PVPCR_1304090"/>
<name>A0A6V7TF79_PLAVN</name>
<evidence type="ECO:0000313" key="2">
    <source>
        <dbReference type="EMBL" id="CAD2111796.1"/>
    </source>
</evidence>
<dbReference type="VEuPathDB" id="PlasmoDB:PVSEL_1303980"/>
<dbReference type="Proteomes" id="UP000515697">
    <property type="component" value="Chromosome PVSEL_13"/>
</dbReference>
<dbReference type="InterPro" id="IPR038765">
    <property type="entry name" value="Papain-like_cys_pep_sf"/>
</dbReference>
<reference evidence="2 3" key="1">
    <citation type="submission" date="2020-08" db="EMBL/GenBank/DDBJ databases">
        <authorList>
            <person name="Ramaprasad A."/>
        </authorList>
    </citation>
    <scope>NUCLEOTIDE SEQUENCE [LARGE SCALE GENOMIC DNA]</scope>
</reference>
<dbReference type="EMBL" id="LR865434">
    <property type="protein sequence ID" value="CAD2111796.1"/>
    <property type="molecule type" value="Genomic_DNA"/>
</dbReference>
<organism evidence="2 3">
    <name type="scientific">Plasmodium vinckei</name>
    <dbReference type="NCBI Taxonomy" id="5860"/>
    <lineage>
        <taxon>Eukaryota</taxon>
        <taxon>Sar</taxon>
        <taxon>Alveolata</taxon>
        <taxon>Apicomplexa</taxon>
        <taxon>Aconoidasida</taxon>
        <taxon>Haemosporida</taxon>
        <taxon>Plasmodiidae</taxon>
        <taxon>Plasmodium</taxon>
        <taxon>Plasmodium (Vinckeia)</taxon>
    </lineage>
</organism>
<evidence type="ECO:0000256" key="1">
    <source>
        <dbReference type="SAM" id="MobiDB-lite"/>
    </source>
</evidence>
<sequence>MEYIFNKKNKIQIYENNEKVFDLWKKYAIGEVLNLCNEDNKTKKINNNQDVKVKYKRKKKFDKYIYNWKEINYFSKENEKGNNSQKTSDCEKEGEKNGCSKNDKNINYSDIKKRREILVKEENYLNSYEKQLDNMNKKSLEQFYSSHKNEEQKKTPVVVVSYENFVNRNVNIEYNEGTDFLKYIYSSIFLINENKVLIPKGNYLYELIYPQTIHGFPLINKLNYYLVKLYINNNWVLVFVDLELPYDKDNNILSCQSKNDQKEIWIYILTKALYKIFRLFDFCEYHLYIFEMLTGYKWTCNIPITLNSNDNMIYNYNKNRIKIVLLNRDREKESKKNTYHSSSMNSDSSFKGVENGKLDEKDINSISMKEDTCIIDKKEKCKDTDQGLKKIKKKKNLHFFQIFPFENNLYFIITYENIKPDKYIKYSDYIIKKKQQQDKILKGYKYINKQGDIIISNIKLIPVNNFPHNCPSRSLENCTDKSHQQKFIINNEQNVIKNDDINEKTDFINNIKNNIILNKQKYNIIINQNIEKVLQLFKEILLEFDQPCPKIDKNIHSKKHKKVSFFHSLKNEIAISDLLYTANKCYNFKPQKYSMKKWKYILNRILLIVTQKDVSKWISEIDIEKILKFINVSYSSYYLIKLDNKFVRTNKIYNYIYYDHFSFSSTNVYVKSIPQINGSGKLKNIDKCKDEEKGKDNKKKKLKYNENETQINNTPFLLLICSISIFCEQNDTIQTTTNNTNCDNEKKTEEMVLDHNCTLNNKHNIFNLSFFTHKEKDEYKILERNKKKEKNSMLLNGFMRSINSFNKCEQNIKICKKNLISQEDVLSSECFIKQIGECIYKENCNDNNVLFGSYINNYLCNIFNSNRYDPVFFQSKIEKKSISLKENKEHFFLIYIKDPIKSNLTIEWVNEQITKVIKNEKENEDKEIMCESKSINCSFFLLEEFLEKQMKMKINSFIKNINLKKENSNKILLKFIVSISREKEKGNIPFYYLIQKINNIKILSYLDIYVCKIRKNHSENRKKSSASINEQDSYNPIIIGKFSKLSLKNIIFKFAMFPDMTYDEEKLSEKSEEYNYLFMVALKNIDKIRDQNIVLQIIAALPNNENSENFEKTEHTEILTINEVPSFCKRYAFSYYNDPINNNFHELKEMKGSKKKEKESKHSNNYEKKNDKTYKNEHNISDKTFEQKEHTNLTPSKNKVYTSSEKKISSLVDCNSNTKKTFTVIKKIKINDKSSFSYGSIFVELKNVNMFKHFKVKIYKYKKNELPINTVPKESEAENVHKNNNDEKALDIQNQNLANSNYTSLDSLINSYKRVKIFSSGKRGKKKHVFIKHLEIDSKEAYYLYIKIRKNDKIYEKKKQSEIANILTTKINEIKKNSLEKSYNKDLSEIILNVHLNFSSDVILKNDTPNDEFETEIKKYLKYNKIHFEDLKKNVTLDIKKEIISQNIFALKNELQLYFRTNYEGIFNNFLRKRKINLIKGDDNKLSISKSFNISTQHENGPLTSEKIPLENTEDMYLYKDELFDILSSTFLQKQLYDMEKLFNYISLKYFEGDKNKVYLKTLIEMFESIQKKKNYLVFDEIEKFEKNISNTCNEEMESNKNSQNENCEDTNFEEFSHLFTYPNEIRKIIDNIKSVYNLKNKMDVLKLKMDAELQLPENIFPYFNKFYGNIHNIDDIIKYNYSHLEELEHAKTESEKNKILSYLLDDGILFTLLKDVENENKHQTLKIISPTIHTHDIVNLVKKIDSLTELSHIKDMKLNVSKIIKERKSFIENIKSLLKHKKLKNLTSEELKDLYKKGIKINLDNYNSNVLQMLKNRYTILNMLISIKELIKKNNLKKYKTKDNDQNIVENVVNGQMQFLELFQTCSDLIKNNQNIQLNDFYNNIFKDSQKIYDELTRPNLTA</sequence>
<dbReference type="VEuPathDB" id="PlasmoDB:PVLDE_1304230"/>
<feature type="compositionally biased region" description="Basic and acidic residues" evidence="1">
    <location>
        <begin position="88"/>
        <end position="97"/>
    </location>
</feature>
<gene>
    <name evidence="2" type="ORF">PVSEL_1303980</name>
</gene>
<feature type="region of interest" description="Disordered" evidence="1">
    <location>
        <begin position="78"/>
        <end position="97"/>
    </location>
</feature>